<feature type="domain" description="CHAT" evidence="2">
    <location>
        <begin position="1145"/>
        <end position="1432"/>
    </location>
</feature>
<dbReference type="RefSeq" id="WP_408053908.1">
    <property type="nucleotide sequence ID" value="NZ_AP035884.1"/>
</dbReference>
<evidence type="ECO:0000256" key="1">
    <source>
        <dbReference type="SAM" id="MobiDB-lite"/>
    </source>
</evidence>
<gene>
    <name evidence="3" type="ORF">SCMC78_34580</name>
</gene>
<organism evidence="3">
    <name type="scientific">Streptomyces sp. CMC78</name>
    <dbReference type="NCBI Taxonomy" id="3231512"/>
    <lineage>
        <taxon>Bacteria</taxon>
        <taxon>Bacillati</taxon>
        <taxon>Actinomycetota</taxon>
        <taxon>Actinomycetes</taxon>
        <taxon>Kitasatosporales</taxon>
        <taxon>Streptomycetaceae</taxon>
        <taxon>Streptomyces</taxon>
    </lineage>
</organism>
<reference evidence="3" key="1">
    <citation type="submission" date="2024-07" db="EMBL/GenBank/DDBJ databases">
        <title>Complete genome sequences of cellulolytic bacteria, Kitasatospora sp. CMC57 and Streptomyces sp. CMC78, isolated from Japanese agricultural soil.</title>
        <authorList>
            <person name="Hashimoto T."/>
            <person name="Ito M."/>
            <person name="Iwamoto M."/>
            <person name="Fukahori D."/>
            <person name="Shoda T."/>
            <person name="Sakoda M."/>
            <person name="Morohoshi T."/>
            <person name="Mitsuboshi M."/>
            <person name="Nishizawa T."/>
        </authorList>
    </citation>
    <scope>NUCLEOTIDE SEQUENCE</scope>
    <source>
        <strain evidence="3">CMC78</strain>
    </source>
</reference>
<proteinExistence type="predicted"/>
<evidence type="ECO:0000313" key="3">
    <source>
        <dbReference type="EMBL" id="BFP53651.1"/>
    </source>
</evidence>
<name>A0AB33KI16_9ACTN</name>
<dbReference type="KEGG" id="stcm:SCMC78_34580"/>
<dbReference type="InterPro" id="IPR024983">
    <property type="entry name" value="CHAT_dom"/>
</dbReference>
<dbReference type="PANTHER" id="PTHR19959">
    <property type="entry name" value="KINESIN LIGHT CHAIN"/>
    <property type="match status" value="1"/>
</dbReference>
<accession>A0AB33KI16</accession>
<feature type="region of interest" description="Disordered" evidence="1">
    <location>
        <begin position="1004"/>
        <end position="1024"/>
    </location>
</feature>
<sequence>MPDRLAALAALQQCLDRSFAEPARILAPETARAAADLTAVVEPETDLEASLELGTYHLLRSQVLAQSGGSDDPDALLRFMLPVYRADPDLVPEPLRTAFRTHPSLVPLVGEDPEALGRCAQAMVAAFDRSGDLPNLRSAAAYFRAAVAESPHGHPDLLARLNDLGVCLRDLYARTRSQDVLAEAITTERAALRLARGRPGYALRVSSLEHVLGLRAEYTGEPSAYAEAVQSVREALGALPPNAPERPTVLSCLAGALGREHQATGRPDALDESLRAIREAVSLSPPGHPDRIMYLVNLTIALTVTHKRTGGTGLLEEAVETGREVVRHTPADDPAYTDRLAGLGSALLELSMRDGEPALVQETVRIGRQTVAAVPQGHPRRFEHLNHLALALHLSYAQTRRAADMDAAAEVLREAVVGTPREHSGRTELLSLLIITLEALFHVHDRADVLEECVWATREIMTNLPSEDPVRAERLDQLCALLQSLFEHVGEPERLREAVRCGQEAVDNTPPDHPRRAGRLTNLGGALAKLHGETGGADSHGETGTDGAGSPLTAGTGTGGTDLLRAAVACEREAVELTPVGEPERAQYLNNLSTALQRLFARTAHMADLDKAVEASRESVALAAPDDPLRPMYLTNFGGAVRTLYLRVSRMELLEEAVQAERDATALIPPTHPRRAMYLNNLASTLQIFWMRTEQPPLLDEAIEAQREAVQATPGSHPARAGRLIGLVSLLRMHYERTERMEVLREAVALAREALALVPRDHPDAGAHLNSLAIVLLIGAENAVSSVTVEDAARFENPVRGTISQLLSSVPFLGSDVVDEAVRTARDAVRLTGHDHPERAEFLINLGQALETQAKQAGQPGLLDEALRCYYEAGGSRTATTFLRISGYRRYARVAGAMPGLAPSGLRAMEDAIQLVETFAPRSLVRPDRQHQLSQLNELPGEAAAAALHAGRTVRAVELLEQTRGILASDILAQRSAEQTSLRAQAPELAERLDRLRIRLAELDPPNPAPGWDSRGHGAGEPVGRSRRHLSEERVEAHRAWQELVGQIRRRPGFGDFLRAPTAARMARQAQDGHVVFVSTSRTRCDALILTAESDSPVQAVPLPGLTQAKAYDQAKRLRAAHLAAADPGIDPQRRITAQRKILGVLEWLWDVVAEPVLTQVGHTGSPAADKPWPRLWWCPVGIMAFLPLHAAGHHAESRGAGGTSAPRTVLDRVVPSYTTTVGALEHARARARDADAATTVVVPVPDTPDSPLPGVREETRAISALVPGAHLLADPTRDKVLEALHGHRIAHFACHALADEADPGRSRLLLPDHSRAPLTVTDISNLHLNGTLAYLAACETSVTAPRLADEALHITSAFQLAGYRHVVGTLWSVDDRTAVELAMDFYGHLTDNGSTPPAVERSAHALHYATRRLRDRYPGVPTLWAAHTHSGP</sequence>
<protein>
    <submittedName>
        <fullName evidence="3">CHAT domain-containing protein</fullName>
    </submittedName>
</protein>
<dbReference type="Gene3D" id="1.25.40.10">
    <property type="entry name" value="Tetratricopeptide repeat domain"/>
    <property type="match status" value="3"/>
</dbReference>
<evidence type="ECO:0000259" key="2">
    <source>
        <dbReference type="Pfam" id="PF12770"/>
    </source>
</evidence>
<dbReference type="InterPro" id="IPR011990">
    <property type="entry name" value="TPR-like_helical_dom_sf"/>
</dbReference>
<dbReference type="Pfam" id="PF12770">
    <property type="entry name" value="CHAT"/>
    <property type="match status" value="1"/>
</dbReference>
<dbReference type="PANTHER" id="PTHR19959:SF119">
    <property type="entry name" value="FUNGAL LIPASE-LIKE DOMAIN-CONTAINING PROTEIN"/>
    <property type="match status" value="1"/>
</dbReference>
<feature type="region of interest" description="Disordered" evidence="1">
    <location>
        <begin position="531"/>
        <end position="555"/>
    </location>
</feature>
<dbReference type="EMBL" id="AP035884">
    <property type="protein sequence ID" value="BFP53651.1"/>
    <property type="molecule type" value="Genomic_DNA"/>
</dbReference>